<comment type="caution">
    <text evidence="3">The sequence shown here is derived from an EMBL/GenBank/DDBJ whole genome shotgun (WGS) entry which is preliminary data.</text>
</comment>
<gene>
    <name evidence="3" type="ORF">ACFQEV_08605</name>
</gene>
<feature type="transmembrane region" description="Helical" evidence="2">
    <location>
        <begin position="67"/>
        <end position="87"/>
    </location>
</feature>
<protein>
    <recommendedName>
        <fullName evidence="5">DUF4239 domain-containing protein</fullName>
    </recommendedName>
</protein>
<evidence type="ECO:0008006" key="5">
    <source>
        <dbReference type="Google" id="ProtNLM"/>
    </source>
</evidence>
<evidence type="ECO:0000256" key="2">
    <source>
        <dbReference type="SAM" id="Phobius"/>
    </source>
</evidence>
<keyword evidence="2" id="KW-1133">Transmembrane helix</keyword>
<feature type="region of interest" description="Disordered" evidence="1">
    <location>
        <begin position="325"/>
        <end position="350"/>
    </location>
</feature>
<proteinExistence type="predicted"/>
<accession>A0ABD5TWY9</accession>
<dbReference type="Pfam" id="PF25927">
    <property type="entry name" value="DUF7972"/>
    <property type="match status" value="1"/>
</dbReference>
<dbReference type="InterPro" id="IPR058278">
    <property type="entry name" value="DUF7972"/>
</dbReference>
<feature type="compositionally biased region" description="Basic and acidic residues" evidence="1">
    <location>
        <begin position="326"/>
        <end position="350"/>
    </location>
</feature>
<sequence length="350" mass="38676">MNPHGGGRATTDGGVRRRVVQWVLVGGNRHVVASLLLAIVFLTLALLGQFGVVALDDQATVRSVVGGFVPGLVAFLSIVLGINQLVLSQELASPGEIRRRIEEVREYRHDVEEAAGAEPSPVLPTGFLSFVVRAIESEAETLAESVRSEADSDVRDAVEEYAADVVDESERAQESLEQTHLGRINALLPVLEYNDSYQLIEARRLREEYEDRLPEESRESLSRMIRTLELFSVARSQFRSTYTQRVLAHLSRRLLYVGLPALVVVIVLGLLRTPSPVGTGWVRVVAVSALFTVALSPLAVLSAYLFRVASVAERTISEGPFVSRPQEAREEWNREARTRHTDRTGPSDDE</sequence>
<dbReference type="Proteomes" id="UP001596408">
    <property type="component" value="Unassembled WGS sequence"/>
</dbReference>
<name>A0ABD5TWY9_9EURY</name>
<reference evidence="3 4" key="1">
    <citation type="journal article" date="2019" name="Int. J. Syst. Evol. Microbiol.">
        <title>The Global Catalogue of Microorganisms (GCM) 10K type strain sequencing project: providing services to taxonomists for standard genome sequencing and annotation.</title>
        <authorList>
            <consortium name="The Broad Institute Genomics Platform"/>
            <consortium name="The Broad Institute Genome Sequencing Center for Infectious Disease"/>
            <person name="Wu L."/>
            <person name="Ma J."/>
        </authorList>
    </citation>
    <scope>NUCLEOTIDE SEQUENCE [LARGE SCALE GENOMIC DNA]</scope>
    <source>
        <strain evidence="3 4">YIM 94188</strain>
    </source>
</reference>
<keyword evidence="2" id="KW-0812">Transmembrane</keyword>
<evidence type="ECO:0000313" key="3">
    <source>
        <dbReference type="EMBL" id="MFC6825050.1"/>
    </source>
</evidence>
<keyword evidence="2" id="KW-0472">Membrane</keyword>
<keyword evidence="4" id="KW-1185">Reference proteome</keyword>
<evidence type="ECO:0000313" key="4">
    <source>
        <dbReference type="Proteomes" id="UP001596408"/>
    </source>
</evidence>
<evidence type="ECO:0000256" key="1">
    <source>
        <dbReference type="SAM" id="MobiDB-lite"/>
    </source>
</evidence>
<feature type="transmembrane region" description="Helical" evidence="2">
    <location>
        <begin position="284"/>
        <end position="306"/>
    </location>
</feature>
<dbReference type="RefSeq" id="WP_379694883.1">
    <property type="nucleotide sequence ID" value="NZ_JBHSXH010000011.1"/>
</dbReference>
<dbReference type="EMBL" id="JBHSXH010000011">
    <property type="protein sequence ID" value="MFC6825050.1"/>
    <property type="molecule type" value="Genomic_DNA"/>
</dbReference>
<feature type="transmembrane region" description="Helical" evidence="2">
    <location>
        <begin position="254"/>
        <end position="272"/>
    </location>
</feature>
<dbReference type="AlphaFoldDB" id="A0ABD5TWY9"/>
<feature type="transmembrane region" description="Helical" evidence="2">
    <location>
        <begin position="31"/>
        <end position="55"/>
    </location>
</feature>
<organism evidence="3 4">
    <name type="scientific">Halopelagius fulvigenes</name>
    <dbReference type="NCBI Taxonomy" id="1198324"/>
    <lineage>
        <taxon>Archaea</taxon>
        <taxon>Methanobacteriati</taxon>
        <taxon>Methanobacteriota</taxon>
        <taxon>Stenosarchaea group</taxon>
        <taxon>Halobacteria</taxon>
        <taxon>Halobacteriales</taxon>
        <taxon>Haloferacaceae</taxon>
    </lineage>
</organism>